<gene>
    <name evidence="1" type="ORF">G4V63_08565</name>
</gene>
<organism evidence="1 2">
    <name type="scientific">Candidatus Afipia apatlaquensis</name>
    <dbReference type="NCBI Taxonomy" id="2712852"/>
    <lineage>
        <taxon>Bacteria</taxon>
        <taxon>Pseudomonadati</taxon>
        <taxon>Pseudomonadota</taxon>
        <taxon>Alphaproteobacteria</taxon>
        <taxon>Hyphomicrobiales</taxon>
        <taxon>Nitrobacteraceae</taxon>
        <taxon>Afipia</taxon>
    </lineage>
</organism>
<evidence type="ECO:0000313" key="2">
    <source>
        <dbReference type="Proteomes" id="UP000480266"/>
    </source>
</evidence>
<dbReference type="EMBL" id="JAAMRR010000447">
    <property type="protein sequence ID" value="NGX95268.1"/>
    <property type="molecule type" value="Genomic_DNA"/>
</dbReference>
<sequence length="155" mass="16871">MTTLLLISLQTSEQALARSGMATERPWASEHIEGLPADIRRRIVAIERACGNAAAAAHYFAVSIEAGGQRFVSLHFEEFACGNRAVVCNGNGCLHEIYAESRGRYRIVFSKKALDVTMTNAGGVAGLEVSQPDTNETYRWNGRGFTPARTLRNGP</sequence>
<reference evidence="1" key="1">
    <citation type="submission" date="2020-02" db="EMBL/GenBank/DDBJ databases">
        <title>Draft genome sequence of Candidatus Afipia apatlaquensis IBT-C3, a potential strain for decolorization of textile dyes.</title>
        <authorList>
            <person name="Sanchez-Reyes A."/>
            <person name="Breton-Deval L."/>
            <person name="Mangelson H."/>
            <person name="Sanchez-Flores A."/>
        </authorList>
    </citation>
    <scope>NUCLEOTIDE SEQUENCE [LARGE SCALE GENOMIC DNA]</scope>
    <source>
        <strain evidence="1">IBT-C3</strain>
    </source>
</reference>
<comment type="caution">
    <text evidence="1">The sequence shown here is derived from an EMBL/GenBank/DDBJ whole genome shotgun (WGS) entry which is preliminary data.</text>
</comment>
<evidence type="ECO:0000313" key="1">
    <source>
        <dbReference type="EMBL" id="NGX95268.1"/>
    </source>
</evidence>
<proteinExistence type="predicted"/>
<protein>
    <submittedName>
        <fullName evidence="1">Uncharacterized protein</fullName>
    </submittedName>
</protein>
<dbReference type="Proteomes" id="UP000480266">
    <property type="component" value="Unassembled WGS sequence"/>
</dbReference>
<keyword evidence="2" id="KW-1185">Reference proteome</keyword>
<name>A0A7C9VD39_9BRAD</name>
<accession>A0A7C9VD39</accession>
<dbReference type="AlphaFoldDB" id="A0A7C9VD39"/>